<dbReference type="InParanoid" id="A0A5J5ESA1"/>
<protein>
    <recommendedName>
        <fullName evidence="3">RNase H type-1 domain-containing protein</fullName>
    </recommendedName>
</protein>
<reference evidence="1 2" key="1">
    <citation type="submission" date="2019-09" db="EMBL/GenBank/DDBJ databases">
        <title>Draft genome of the ectomycorrhizal ascomycete Sphaerosporella brunnea.</title>
        <authorList>
            <consortium name="DOE Joint Genome Institute"/>
            <person name="Benucci G.M."/>
            <person name="Marozzi G."/>
            <person name="Antonielli L."/>
            <person name="Sanchez S."/>
            <person name="Marco P."/>
            <person name="Wang X."/>
            <person name="Falini L.B."/>
            <person name="Barry K."/>
            <person name="Haridas S."/>
            <person name="Lipzen A."/>
            <person name="Labutti K."/>
            <person name="Grigoriev I.V."/>
            <person name="Murat C."/>
            <person name="Martin F."/>
            <person name="Albertini E."/>
            <person name="Donnini D."/>
            <person name="Bonito G."/>
        </authorList>
    </citation>
    <scope>NUCLEOTIDE SEQUENCE [LARGE SCALE GENOMIC DNA]</scope>
    <source>
        <strain evidence="1 2">Sb_GMNB300</strain>
    </source>
</reference>
<evidence type="ECO:0000313" key="2">
    <source>
        <dbReference type="Proteomes" id="UP000326924"/>
    </source>
</evidence>
<organism evidence="1 2">
    <name type="scientific">Sphaerosporella brunnea</name>
    <dbReference type="NCBI Taxonomy" id="1250544"/>
    <lineage>
        <taxon>Eukaryota</taxon>
        <taxon>Fungi</taxon>
        <taxon>Dikarya</taxon>
        <taxon>Ascomycota</taxon>
        <taxon>Pezizomycotina</taxon>
        <taxon>Pezizomycetes</taxon>
        <taxon>Pezizales</taxon>
        <taxon>Pyronemataceae</taxon>
        <taxon>Sphaerosporella</taxon>
    </lineage>
</organism>
<dbReference type="AlphaFoldDB" id="A0A5J5ESA1"/>
<name>A0A5J5ESA1_9PEZI</name>
<evidence type="ECO:0000313" key="1">
    <source>
        <dbReference type="EMBL" id="KAA8902295.1"/>
    </source>
</evidence>
<keyword evidence="2" id="KW-1185">Reference proteome</keyword>
<proteinExistence type="predicted"/>
<accession>A0A5J5ESA1</accession>
<dbReference type="Proteomes" id="UP000326924">
    <property type="component" value="Unassembled WGS sequence"/>
</dbReference>
<sequence>MWHKPTNAAIAIYSHGSKLENGDRGYAALTQVDTGLNRWKSTSAYIGENKQARVAELFGIVAGLELALCDVATARRD</sequence>
<dbReference type="EMBL" id="VXIS01000133">
    <property type="protein sequence ID" value="KAA8902295.1"/>
    <property type="molecule type" value="Genomic_DNA"/>
</dbReference>
<dbReference type="OrthoDB" id="6437552at2759"/>
<gene>
    <name evidence="1" type="ORF">FN846DRAFT_908588</name>
</gene>
<comment type="caution">
    <text evidence="1">The sequence shown here is derived from an EMBL/GenBank/DDBJ whole genome shotgun (WGS) entry which is preliminary data.</text>
</comment>
<evidence type="ECO:0008006" key="3">
    <source>
        <dbReference type="Google" id="ProtNLM"/>
    </source>
</evidence>